<feature type="domain" description="Transcription activator GCR1-like" evidence="2">
    <location>
        <begin position="149"/>
        <end position="226"/>
    </location>
</feature>
<keyword evidence="4" id="KW-1185">Reference proteome</keyword>
<evidence type="ECO:0000259" key="2">
    <source>
        <dbReference type="Pfam" id="PF12550"/>
    </source>
</evidence>
<dbReference type="EMBL" id="BSXN01002566">
    <property type="protein sequence ID" value="GME76969.1"/>
    <property type="molecule type" value="Genomic_DNA"/>
</dbReference>
<accession>A0A9W6T3S5</accession>
<dbReference type="PANTHER" id="PTHR37784">
    <property type="entry name" value="PROTEIN MSN1"/>
    <property type="match status" value="1"/>
</dbReference>
<feature type="region of interest" description="Disordered" evidence="1">
    <location>
        <begin position="306"/>
        <end position="401"/>
    </location>
</feature>
<dbReference type="InterPro" id="IPR022210">
    <property type="entry name" value="TF_GCR1-like"/>
</dbReference>
<feature type="compositionally biased region" description="Low complexity" evidence="1">
    <location>
        <begin position="390"/>
        <end position="401"/>
    </location>
</feature>
<dbReference type="Pfam" id="PF12550">
    <property type="entry name" value="GCR1_C"/>
    <property type="match status" value="1"/>
</dbReference>
<dbReference type="GO" id="GO:0000978">
    <property type="term" value="F:RNA polymerase II cis-regulatory region sequence-specific DNA binding"/>
    <property type="evidence" value="ECO:0007669"/>
    <property type="project" value="TreeGrafter"/>
</dbReference>
<evidence type="ECO:0000313" key="3">
    <source>
        <dbReference type="EMBL" id="GME76969.1"/>
    </source>
</evidence>
<feature type="compositionally biased region" description="Basic and acidic residues" evidence="1">
    <location>
        <begin position="324"/>
        <end position="350"/>
    </location>
</feature>
<evidence type="ECO:0000313" key="4">
    <source>
        <dbReference type="Proteomes" id="UP001165120"/>
    </source>
</evidence>
<feature type="compositionally biased region" description="Acidic residues" evidence="1">
    <location>
        <begin position="1"/>
        <end position="10"/>
    </location>
</feature>
<name>A0A9W6T3S5_CANBO</name>
<dbReference type="PANTHER" id="PTHR37784:SF4">
    <property type="entry name" value="TRANSCRIPTION FACTOR-LIKE PROTEIN EUC1"/>
    <property type="match status" value="1"/>
</dbReference>
<comment type="caution">
    <text evidence="3">The sequence shown here is derived from an EMBL/GenBank/DDBJ whole genome shotgun (WGS) entry which is preliminary data.</text>
</comment>
<feature type="region of interest" description="Disordered" evidence="1">
    <location>
        <begin position="1"/>
        <end position="25"/>
    </location>
</feature>
<proteinExistence type="predicted"/>
<sequence>MLDNNEEEEVLTSRQIEENTNNNDKSDKLQAAELFSQELNELSRSIVLSFEKISRSLDDLKTKALSVTSHINPDFASDEKLMLEVQKEALNALNNSRKSAYLGTSAAIAKISDAAAILDSESSLNLNSNNKIKLKNSLKSKSNPPDVDLNPRAKSVTDLLEEWYNGYKGQPSLNSLEKYWGTKWRRGRIAKSAQRRKKVVEFCIAESKRNPTYTKEKVAELLDEYRHKLGKGLFWLYGNVPKKILDGRGNLLPLDLVQTEDGKSANDELVESENSLELEKPEPISDVANAAVAAASAAAAASMTNIAPTASSSTSSKSSKLSKKSKDGENIKSSKSHDKESHSKSDKSSSLEKTPTETPIDKEVVTSSGMADETTMDPSLVEESGESSKSKSSSSSKSSKK</sequence>
<dbReference type="GO" id="GO:0060963">
    <property type="term" value="P:positive regulation of ribosomal protein gene transcription by RNA polymerase II"/>
    <property type="evidence" value="ECO:0007669"/>
    <property type="project" value="TreeGrafter"/>
</dbReference>
<evidence type="ECO:0000256" key="1">
    <source>
        <dbReference type="SAM" id="MobiDB-lite"/>
    </source>
</evidence>
<protein>
    <submittedName>
        <fullName evidence="3">Unnamed protein product</fullName>
    </submittedName>
</protein>
<feature type="region of interest" description="Disordered" evidence="1">
    <location>
        <begin position="263"/>
        <end position="282"/>
    </location>
</feature>
<gene>
    <name evidence="3" type="ORF">Cboi02_000537300</name>
</gene>
<dbReference type="InterPro" id="IPR052146">
    <property type="entry name" value="HOT1"/>
</dbReference>
<reference evidence="3" key="1">
    <citation type="submission" date="2023-04" db="EMBL/GenBank/DDBJ databases">
        <title>Candida boidinii NBRC 10035.</title>
        <authorList>
            <person name="Ichikawa N."/>
            <person name="Sato H."/>
            <person name="Tonouchi N."/>
        </authorList>
    </citation>
    <scope>NUCLEOTIDE SEQUENCE</scope>
    <source>
        <strain evidence="3">NBRC 10035</strain>
    </source>
</reference>
<dbReference type="AlphaFoldDB" id="A0A9W6T3S5"/>
<organism evidence="3 4">
    <name type="scientific">Candida boidinii</name>
    <name type="common">Yeast</name>
    <dbReference type="NCBI Taxonomy" id="5477"/>
    <lineage>
        <taxon>Eukaryota</taxon>
        <taxon>Fungi</taxon>
        <taxon>Dikarya</taxon>
        <taxon>Ascomycota</taxon>
        <taxon>Saccharomycotina</taxon>
        <taxon>Pichiomycetes</taxon>
        <taxon>Pichiales</taxon>
        <taxon>Pichiaceae</taxon>
        <taxon>Ogataea</taxon>
        <taxon>Ogataea/Candida clade</taxon>
    </lineage>
</organism>
<dbReference type="GO" id="GO:0000981">
    <property type="term" value="F:DNA-binding transcription factor activity, RNA polymerase II-specific"/>
    <property type="evidence" value="ECO:0007669"/>
    <property type="project" value="TreeGrafter"/>
</dbReference>
<feature type="compositionally biased region" description="Polar residues" evidence="1">
    <location>
        <begin position="12"/>
        <end position="23"/>
    </location>
</feature>
<dbReference type="Proteomes" id="UP001165120">
    <property type="component" value="Unassembled WGS sequence"/>
</dbReference>